<feature type="compositionally biased region" description="Basic residues" evidence="1">
    <location>
        <begin position="1082"/>
        <end position="1098"/>
    </location>
</feature>
<proteinExistence type="predicted"/>
<dbReference type="InterPro" id="IPR032675">
    <property type="entry name" value="LRR_dom_sf"/>
</dbReference>
<dbReference type="InterPro" id="IPR001611">
    <property type="entry name" value="Leu-rich_rpt"/>
</dbReference>
<name>D3BTX1_HETP5</name>
<dbReference type="GO" id="GO:0005886">
    <property type="term" value="C:plasma membrane"/>
    <property type="evidence" value="ECO:0007669"/>
    <property type="project" value="TreeGrafter"/>
</dbReference>
<dbReference type="SUPFAM" id="SSF52047">
    <property type="entry name" value="RNI-like"/>
    <property type="match status" value="2"/>
</dbReference>
<dbReference type="FunCoup" id="D3BTX1">
    <property type="interactions" value="22"/>
</dbReference>
<evidence type="ECO:0000313" key="3">
    <source>
        <dbReference type="Proteomes" id="UP000001396"/>
    </source>
</evidence>
<feature type="compositionally biased region" description="Pro residues" evidence="1">
    <location>
        <begin position="1011"/>
        <end position="1024"/>
    </location>
</feature>
<dbReference type="GO" id="GO:0016477">
    <property type="term" value="P:cell migration"/>
    <property type="evidence" value="ECO:0007669"/>
    <property type="project" value="TreeGrafter"/>
</dbReference>
<dbReference type="GeneID" id="31366699"/>
<dbReference type="OMA" id="SGHQMGN"/>
<dbReference type="RefSeq" id="XP_020427291.1">
    <property type="nucleotide sequence ID" value="XM_020581988.1"/>
</dbReference>
<feature type="compositionally biased region" description="Low complexity" evidence="1">
    <location>
        <begin position="1032"/>
        <end position="1043"/>
    </location>
</feature>
<dbReference type="InterPro" id="IPR051279">
    <property type="entry name" value="PP1-Reg/Actin-Interact_Protein"/>
</dbReference>
<feature type="compositionally biased region" description="Basic and acidic residues" evidence="1">
    <location>
        <begin position="851"/>
        <end position="864"/>
    </location>
</feature>
<dbReference type="PANTHER" id="PTHR24112">
    <property type="entry name" value="LEUCINE-RICH REPEAT, ISOFORM F-RELATED"/>
    <property type="match status" value="1"/>
</dbReference>
<accession>D3BTX1</accession>
<feature type="compositionally biased region" description="Pro residues" evidence="1">
    <location>
        <begin position="934"/>
        <end position="945"/>
    </location>
</feature>
<dbReference type="Pfam" id="PF13516">
    <property type="entry name" value="LRR_6"/>
    <property type="match status" value="4"/>
</dbReference>
<feature type="region of interest" description="Disordered" evidence="1">
    <location>
        <begin position="851"/>
        <end position="1098"/>
    </location>
</feature>
<dbReference type="Proteomes" id="UP000001396">
    <property type="component" value="Unassembled WGS sequence"/>
</dbReference>
<dbReference type="GO" id="GO:0034315">
    <property type="term" value="P:regulation of Arp2/3 complex-mediated actin nucleation"/>
    <property type="evidence" value="ECO:0007669"/>
    <property type="project" value="TreeGrafter"/>
</dbReference>
<evidence type="ECO:0000256" key="1">
    <source>
        <dbReference type="SAM" id="MobiDB-lite"/>
    </source>
</evidence>
<feature type="compositionally biased region" description="Low complexity" evidence="1">
    <location>
        <begin position="885"/>
        <end position="933"/>
    </location>
</feature>
<dbReference type="EMBL" id="ADBJ01000056">
    <property type="protein sequence ID" value="EFA75157.1"/>
    <property type="molecule type" value="Genomic_DNA"/>
</dbReference>
<dbReference type="InParanoid" id="D3BTX1"/>
<dbReference type="PANTHER" id="PTHR24112:SF65">
    <property type="entry name" value="PROTEIN CARMIL"/>
    <property type="match status" value="1"/>
</dbReference>
<dbReference type="CDD" id="cd22541">
    <property type="entry name" value="SP5_N"/>
    <property type="match status" value="1"/>
</dbReference>
<protein>
    <submittedName>
        <fullName evidence="2">Leucine-rich repeat-containing protein</fullName>
    </submittedName>
</protein>
<dbReference type="Gene3D" id="3.80.10.10">
    <property type="entry name" value="Ribonuclease Inhibitor"/>
    <property type="match status" value="1"/>
</dbReference>
<dbReference type="STRING" id="670386.D3BTX1"/>
<gene>
    <name evidence="2" type="primary">carmil</name>
    <name evidence="2" type="ORF">PPL_11231</name>
</gene>
<dbReference type="SMART" id="SM00368">
    <property type="entry name" value="LRR_RI"/>
    <property type="match status" value="6"/>
</dbReference>
<keyword evidence="3" id="KW-1185">Reference proteome</keyword>
<dbReference type="GO" id="GO:0030027">
    <property type="term" value="C:lamellipodium"/>
    <property type="evidence" value="ECO:0007669"/>
    <property type="project" value="TreeGrafter"/>
</dbReference>
<organism evidence="2 3">
    <name type="scientific">Heterostelium pallidum (strain ATCC 26659 / Pp 5 / PN500)</name>
    <name type="common">Cellular slime mold</name>
    <name type="synonym">Polysphondylium pallidum</name>
    <dbReference type="NCBI Taxonomy" id="670386"/>
    <lineage>
        <taxon>Eukaryota</taxon>
        <taxon>Amoebozoa</taxon>
        <taxon>Evosea</taxon>
        <taxon>Eumycetozoa</taxon>
        <taxon>Dictyostelia</taxon>
        <taxon>Acytosteliales</taxon>
        <taxon>Acytosteliaceae</taxon>
        <taxon>Heterostelium</taxon>
    </lineage>
</organism>
<comment type="caution">
    <text evidence="2">The sequence shown here is derived from an EMBL/GenBank/DDBJ whole genome shotgun (WGS) entry which is preliminary data.</text>
</comment>
<reference evidence="2 3" key="1">
    <citation type="journal article" date="2011" name="Genome Res.">
        <title>Phylogeny-wide analysis of social amoeba genomes highlights ancient origins for complex intercellular communication.</title>
        <authorList>
            <person name="Heidel A.J."/>
            <person name="Lawal H.M."/>
            <person name="Felder M."/>
            <person name="Schilde C."/>
            <person name="Helps N.R."/>
            <person name="Tunggal B."/>
            <person name="Rivero F."/>
            <person name="John U."/>
            <person name="Schleicher M."/>
            <person name="Eichinger L."/>
            <person name="Platzer M."/>
            <person name="Noegel A.A."/>
            <person name="Schaap P."/>
            <person name="Gloeckner G."/>
        </authorList>
    </citation>
    <scope>NUCLEOTIDE SEQUENCE [LARGE SCALE GENOMIC DNA]</scope>
    <source>
        <strain evidence="3">ATCC 26659 / Pp 5 / PN500</strain>
    </source>
</reference>
<dbReference type="AlphaFoldDB" id="D3BTX1"/>
<sequence>MSEEITPTDRKVVTTLLSQRNQESTYLGIGDKISKKKNKKPSKRIILITKHRIIYLKPGQPKIKKECHLLDILEIRSSNPSEFIVITKTFSYGLIHPKADDIITAFRSTFSLTFSGCPEETCFKLDVKPSSRLADLPTKDLPCGGFVETYTSLCNQPQPNIPVRDDICWDMANIVSVRGIKTFNMNEIEQPISPGDIRALLGALKWNTYFKSLVLNGLVANMGKDQLALLGETLKSNSTIEDLSLNSLGMKGDTIPIIASALQSNKNIGLTSIDLSNNPFEDKGMLAFANYIGSTPRGIASLNFANCAMGKAGIVALANALKKNVKMSPTLSHLDLSNNKMDADGSAALSAFLASPNALRTLNLSNTYPTMETIVGALVRGCLELRHLDISDNRLTKKEVAHLVRFIGASSTLKSININNTKIPVENLKEVVVAISSNLYLQEVTIESKNNDLGIAGARMLAQLADKIPNIRILDLSENDFGDEGVSVICDGFCQNNSVKKLVLNGNFKVSKTKSRAAAIESVINLLEASTPLEALHITNGASKSQLKNDLLPFIYALATNDTLVELDISGHQMGNKGAIALGKALQTNKSLQTLVWDENQTGVAGFAGLTVGLERNSTLKNMPKPLLDIMKAYNENPVKLSQLLKEIDHFINRNQSPLRSFDNNSGGAIGSTNLSFLASGQQQNIEKFLNKIKSIGRKATDPEHLVFIKDAENTEKVIGGLHLVKEAVHASLEVELNQKLKLFVDVAVDVINQKKTEMMQQILQTMQGTFKSIDQQSYKRLATGIQFGSKDVDESHIEETLIKGAGAEMSNKVHECFLSSLDIASDYTYEKIGNGLESVFQDLIREEEYSQREQAAELEEKHTPTPTPRAPVATPEKPRPTTPTPEQQSAVSAPVTPVSSAPIATPQSSAASAPATPTSSTPPSGQQPVVPSSTPPSNQPPAPPTRSGASAPQPPPQNAKPTSPEVTPDKPTTGPTFKPGIKVNVNPALAGAIARNIGGGGAPPLRKPAAPAPEPVSTPAPEPSKPKPAVAPRTAPASSKPTSAPPKEPKGKPSGVTGDITVVPESDAPELTHITKSRPQVAHKRKPPTRRPRPPTE</sequence>
<evidence type="ECO:0000313" key="2">
    <source>
        <dbReference type="EMBL" id="EFA75157.1"/>
    </source>
</evidence>